<evidence type="ECO:0000313" key="3">
    <source>
        <dbReference type="Proteomes" id="UP001054252"/>
    </source>
</evidence>
<accession>A0AAV5J960</accession>
<dbReference type="InterPro" id="IPR005174">
    <property type="entry name" value="KIB1-4_b-propeller"/>
</dbReference>
<dbReference type="EMBL" id="BPVZ01000029">
    <property type="protein sequence ID" value="GKV08986.1"/>
    <property type="molecule type" value="Genomic_DNA"/>
</dbReference>
<proteinExistence type="predicted"/>
<dbReference type="AlphaFoldDB" id="A0AAV5J960"/>
<evidence type="ECO:0000313" key="2">
    <source>
        <dbReference type="EMBL" id="GKV08986.1"/>
    </source>
</evidence>
<dbReference type="InterPro" id="IPR011043">
    <property type="entry name" value="Gal_Oxase/kelch_b-propeller"/>
</dbReference>
<evidence type="ECO:0000259" key="1">
    <source>
        <dbReference type="Pfam" id="PF03478"/>
    </source>
</evidence>
<name>A0AAV5J960_9ROSI</name>
<comment type="caution">
    <text evidence="2">The sequence shown here is derived from an EMBL/GenBank/DDBJ whole genome shotgun (WGS) entry which is preliminary data.</text>
</comment>
<organism evidence="2 3">
    <name type="scientific">Rubroshorea leprosula</name>
    <dbReference type="NCBI Taxonomy" id="152421"/>
    <lineage>
        <taxon>Eukaryota</taxon>
        <taxon>Viridiplantae</taxon>
        <taxon>Streptophyta</taxon>
        <taxon>Embryophyta</taxon>
        <taxon>Tracheophyta</taxon>
        <taxon>Spermatophyta</taxon>
        <taxon>Magnoliopsida</taxon>
        <taxon>eudicotyledons</taxon>
        <taxon>Gunneridae</taxon>
        <taxon>Pentapetalae</taxon>
        <taxon>rosids</taxon>
        <taxon>malvids</taxon>
        <taxon>Malvales</taxon>
        <taxon>Dipterocarpaceae</taxon>
        <taxon>Rubroshorea</taxon>
    </lineage>
</organism>
<reference evidence="2 3" key="1">
    <citation type="journal article" date="2021" name="Commun. Biol.">
        <title>The genome of Shorea leprosula (Dipterocarpaceae) highlights the ecological relevance of drought in aseasonal tropical rainforests.</title>
        <authorList>
            <person name="Ng K.K.S."/>
            <person name="Kobayashi M.J."/>
            <person name="Fawcett J.A."/>
            <person name="Hatakeyama M."/>
            <person name="Paape T."/>
            <person name="Ng C.H."/>
            <person name="Ang C.C."/>
            <person name="Tnah L.H."/>
            <person name="Lee C.T."/>
            <person name="Nishiyama T."/>
            <person name="Sese J."/>
            <person name="O'Brien M.J."/>
            <person name="Copetti D."/>
            <person name="Mohd Noor M.I."/>
            <person name="Ong R.C."/>
            <person name="Putra M."/>
            <person name="Sireger I.Z."/>
            <person name="Indrioko S."/>
            <person name="Kosugi Y."/>
            <person name="Izuno A."/>
            <person name="Isagi Y."/>
            <person name="Lee S.L."/>
            <person name="Shimizu K.K."/>
        </authorList>
    </citation>
    <scope>NUCLEOTIDE SEQUENCE [LARGE SCALE GENOMIC DNA]</scope>
    <source>
        <strain evidence="2">214</strain>
    </source>
</reference>
<feature type="domain" description="KIB1-4 beta-propeller" evidence="1">
    <location>
        <begin position="36"/>
        <end position="294"/>
    </location>
</feature>
<dbReference type="Pfam" id="PF03478">
    <property type="entry name" value="Beta-prop_KIB1-4"/>
    <property type="match status" value="1"/>
</dbReference>
<dbReference type="SUPFAM" id="SSF50965">
    <property type="entry name" value="Galactose oxidase, central domain"/>
    <property type="match status" value="1"/>
</dbReference>
<gene>
    <name evidence="2" type="ORF">SLEP1_g20552</name>
</gene>
<dbReference type="PANTHER" id="PTHR40891:SF1">
    <property type="entry name" value="DUF295 DOMAIN-CONTAINING PROTEIN"/>
    <property type="match status" value="1"/>
</dbReference>
<sequence length="328" mass="37754">MEVKQPSQALRLRPPLARKDPWLVQVHGKKDENQTFFNVSEGRYHVKSIPQMRGKEICTSSFGWLVLGDDQSHDCFLLNPVSMQKIQLPSYSLDYNFCLLTSPPEQPNCLVLFITCETIRRSGVFISVNMSFRFCHPGDHNWVELKREPVEDRGQLIISATCFDGRIYLLNSSGNFVLVEVKPDLRFTHQGIGRLPPRKRGTCRWTFTKLIDVGGDLFLIQQICHLLNLQEDVQIDDFIIYRLNVDLKVWEMVENIGDLAFFLSPTSKAWCWGSKSGIKGNTIYFIQHNDLSLYAFDLEEKSIAVSLPCPNLKRSPWRLSADWVMPLI</sequence>
<dbReference type="Proteomes" id="UP001054252">
    <property type="component" value="Unassembled WGS sequence"/>
</dbReference>
<dbReference type="PANTHER" id="PTHR40891">
    <property type="entry name" value="DUF295 DOMAIN-CONTAINING PROTEIN"/>
    <property type="match status" value="1"/>
</dbReference>
<protein>
    <recommendedName>
        <fullName evidence="1">KIB1-4 beta-propeller domain-containing protein</fullName>
    </recommendedName>
</protein>
<keyword evidence="3" id="KW-1185">Reference proteome</keyword>